<dbReference type="STRING" id="34027.SAMN05421829_114110"/>
<dbReference type="Pfam" id="PF01066">
    <property type="entry name" value="CDP-OH_P_transf"/>
    <property type="match status" value="1"/>
</dbReference>
<keyword evidence="8 16" id="KW-0812">Transmembrane</keyword>
<comment type="similarity">
    <text evidence="3 15">Belongs to the CDP-alcohol phosphatidyltransferase class-I family.</text>
</comment>
<keyword evidence="18" id="KW-1185">Reference proteome</keyword>
<evidence type="ECO:0000256" key="1">
    <source>
        <dbReference type="ARBA" id="ARBA00004141"/>
    </source>
</evidence>
<dbReference type="PIRSF" id="PIRSF000847">
    <property type="entry name" value="Phos_ph_gly_syn"/>
    <property type="match status" value="1"/>
</dbReference>
<keyword evidence="11 16" id="KW-0472">Membrane</keyword>
<dbReference type="InterPro" id="IPR048254">
    <property type="entry name" value="CDP_ALCOHOL_P_TRANSF_CS"/>
</dbReference>
<name>A0A1N7ALI7_9RHOO</name>
<accession>A0A1N7ALI7</accession>
<evidence type="ECO:0000256" key="11">
    <source>
        <dbReference type="ARBA" id="ARBA00023136"/>
    </source>
</evidence>
<dbReference type="PANTHER" id="PTHR14269:SF11">
    <property type="entry name" value="CDP-DIACYLGLYCEROL--GLYCEROL-3-PHOSPHATE 3-PHOSPHATIDYLTRANSFERASE"/>
    <property type="match status" value="1"/>
</dbReference>
<evidence type="ECO:0000256" key="6">
    <source>
        <dbReference type="ARBA" id="ARBA00022516"/>
    </source>
</evidence>
<dbReference type="Proteomes" id="UP000186819">
    <property type="component" value="Unassembled WGS sequence"/>
</dbReference>
<evidence type="ECO:0000256" key="16">
    <source>
        <dbReference type="SAM" id="Phobius"/>
    </source>
</evidence>
<evidence type="ECO:0000313" key="17">
    <source>
        <dbReference type="EMBL" id="SIR39861.1"/>
    </source>
</evidence>
<keyword evidence="12" id="KW-0594">Phospholipid biosynthesis</keyword>
<comment type="catalytic activity">
    <reaction evidence="14">
        <text>a CDP-1,2-diacyl-sn-glycerol + sn-glycerol 3-phosphate = a 1,2-diacyl-sn-glycero-3-phospho-(1'-sn-glycero-3'-phosphate) + CMP + H(+)</text>
        <dbReference type="Rhea" id="RHEA:12593"/>
        <dbReference type="ChEBI" id="CHEBI:15378"/>
        <dbReference type="ChEBI" id="CHEBI:57597"/>
        <dbReference type="ChEBI" id="CHEBI:58332"/>
        <dbReference type="ChEBI" id="CHEBI:60110"/>
        <dbReference type="ChEBI" id="CHEBI:60377"/>
        <dbReference type="EC" id="2.7.8.5"/>
    </reaction>
</comment>
<keyword evidence="7 15" id="KW-0808">Transferase</keyword>
<dbReference type="InterPro" id="IPR000462">
    <property type="entry name" value="CDP-OH_P_trans"/>
</dbReference>
<feature type="transmembrane region" description="Helical" evidence="16">
    <location>
        <begin position="123"/>
        <end position="142"/>
    </location>
</feature>
<comment type="subcellular location">
    <subcellularLocation>
        <location evidence="1">Membrane</location>
        <topology evidence="1">Multi-pass membrane protein</topology>
    </subcellularLocation>
</comment>
<feature type="transmembrane region" description="Helical" evidence="16">
    <location>
        <begin position="86"/>
        <end position="111"/>
    </location>
</feature>
<evidence type="ECO:0000256" key="12">
    <source>
        <dbReference type="ARBA" id="ARBA00023209"/>
    </source>
</evidence>
<keyword evidence="6" id="KW-0444">Lipid biosynthesis</keyword>
<dbReference type="GO" id="GO:0008444">
    <property type="term" value="F:CDP-diacylglycerol-glycerol-3-phosphate 3-phosphatidyltransferase activity"/>
    <property type="evidence" value="ECO:0007669"/>
    <property type="project" value="UniProtKB-EC"/>
</dbReference>
<dbReference type="RefSeq" id="WP_170879136.1">
    <property type="nucleotide sequence ID" value="NZ_FTMD01000014.1"/>
</dbReference>
<proteinExistence type="inferred from homology"/>
<keyword evidence="10" id="KW-0443">Lipid metabolism</keyword>
<feature type="transmembrane region" description="Helical" evidence="16">
    <location>
        <begin position="60"/>
        <end position="80"/>
    </location>
</feature>
<dbReference type="EMBL" id="FTMD01000014">
    <property type="protein sequence ID" value="SIR39861.1"/>
    <property type="molecule type" value="Genomic_DNA"/>
</dbReference>
<dbReference type="EC" id="2.7.8.5" evidence="4"/>
<evidence type="ECO:0000256" key="2">
    <source>
        <dbReference type="ARBA" id="ARBA00005042"/>
    </source>
</evidence>
<evidence type="ECO:0000256" key="5">
    <source>
        <dbReference type="ARBA" id="ARBA00014944"/>
    </source>
</evidence>
<dbReference type="PROSITE" id="PS00379">
    <property type="entry name" value="CDP_ALCOHOL_P_TRANSF"/>
    <property type="match status" value="1"/>
</dbReference>
<gene>
    <name evidence="17" type="ORF">SAMN05421829_114110</name>
</gene>
<evidence type="ECO:0000256" key="14">
    <source>
        <dbReference type="ARBA" id="ARBA00048586"/>
    </source>
</evidence>
<dbReference type="Gene3D" id="1.20.120.1760">
    <property type="match status" value="1"/>
</dbReference>
<keyword evidence="9 16" id="KW-1133">Transmembrane helix</keyword>
<organism evidence="17 18">
    <name type="scientific">Aromatoleum tolulyticum</name>
    <dbReference type="NCBI Taxonomy" id="34027"/>
    <lineage>
        <taxon>Bacteria</taxon>
        <taxon>Pseudomonadati</taxon>
        <taxon>Pseudomonadota</taxon>
        <taxon>Betaproteobacteria</taxon>
        <taxon>Rhodocyclales</taxon>
        <taxon>Rhodocyclaceae</taxon>
        <taxon>Aromatoleum</taxon>
    </lineage>
</organism>
<sequence>MPNVPNTITLLRVALILPLAVLLRQGEFGIALALFIVSALSDLADGVIARRWNLRTRFGAIADPVADKLTMLTVTLLLAFDGRLPWWLAAAVVTRDVVIVGGALAYHYLIGTVEMAPSTVSKLNTALEFLLLASILAIGAGFVDGGMWVTVLTLATFVTIAWSGTQYVLVWGRRASQARRRRAARS</sequence>
<evidence type="ECO:0000256" key="9">
    <source>
        <dbReference type="ARBA" id="ARBA00022989"/>
    </source>
</evidence>
<evidence type="ECO:0000256" key="7">
    <source>
        <dbReference type="ARBA" id="ARBA00022679"/>
    </source>
</evidence>
<dbReference type="GO" id="GO:0046474">
    <property type="term" value="P:glycerophospholipid biosynthetic process"/>
    <property type="evidence" value="ECO:0007669"/>
    <property type="project" value="TreeGrafter"/>
</dbReference>
<dbReference type="PANTHER" id="PTHR14269">
    <property type="entry name" value="CDP-DIACYLGLYCEROL--GLYCEROL-3-PHOSPHATE 3-PHOSPHATIDYLTRANSFERASE-RELATED"/>
    <property type="match status" value="1"/>
</dbReference>
<evidence type="ECO:0000256" key="8">
    <source>
        <dbReference type="ARBA" id="ARBA00022692"/>
    </source>
</evidence>
<keyword evidence="13" id="KW-1208">Phospholipid metabolism</keyword>
<evidence type="ECO:0000256" key="10">
    <source>
        <dbReference type="ARBA" id="ARBA00023098"/>
    </source>
</evidence>
<comment type="pathway">
    <text evidence="2">Phospholipid metabolism; phosphatidylglycerol biosynthesis; phosphatidylglycerol from CDP-diacylglycerol: step 1/2.</text>
</comment>
<evidence type="ECO:0000256" key="15">
    <source>
        <dbReference type="RuleBase" id="RU003750"/>
    </source>
</evidence>
<evidence type="ECO:0000313" key="18">
    <source>
        <dbReference type="Proteomes" id="UP000186819"/>
    </source>
</evidence>
<feature type="transmembrane region" description="Helical" evidence="16">
    <location>
        <begin position="148"/>
        <end position="172"/>
    </location>
</feature>
<evidence type="ECO:0000256" key="3">
    <source>
        <dbReference type="ARBA" id="ARBA00010441"/>
    </source>
</evidence>
<dbReference type="InterPro" id="IPR004570">
    <property type="entry name" value="Phosphatidylglycerol_P_synth"/>
</dbReference>
<dbReference type="GO" id="GO:0016020">
    <property type="term" value="C:membrane"/>
    <property type="evidence" value="ECO:0007669"/>
    <property type="project" value="UniProtKB-SubCell"/>
</dbReference>
<evidence type="ECO:0000256" key="4">
    <source>
        <dbReference type="ARBA" id="ARBA00013170"/>
    </source>
</evidence>
<dbReference type="InterPro" id="IPR043130">
    <property type="entry name" value="CDP-OH_PTrfase_TM_dom"/>
</dbReference>
<reference evidence="18" key="1">
    <citation type="submission" date="2017-01" db="EMBL/GenBank/DDBJ databases">
        <authorList>
            <person name="Varghese N."/>
            <person name="Submissions S."/>
        </authorList>
    </citation>
    <scope>NUCLEOTIDE SEQUENCE [LARGE SCALE GENOMIC DNA]</scope>
    <source>
        <strain evidence="18">ATCC 51758</strain>
    </source>
</reference>
<protein>
    <recommendedName>
        <fullName evidence="5">CDP-diacylglycerol--glycerol-3-phosphate 3-phosphatidyltransferase</fullName>
        <ecNumber evidence="4">2.7.8.5</ecNumber>
    </recommendedName>
</protein>
<dbReference type="AlphaFoldDB" id="A0A1N7ALI7"/>
<dbReference type="InterPro" id="IPR050324">
    <property type="entry name" value="CDP-alcohol_PTase-I"/>
</dbReference>
<evidence type="ECO:0000256" key="13">
    <source>
        <dbReference type="ARBA" id="ARBA00023264"/>
    </source>
</evidence>